<comment type="function">
    <text evidence="1 7">Catalyzes the insertion of molybdate into adenylated molybdopterin with the concomitant release of AMP.</text>
</comment>
<comment type="caution">
    <text evidence="9">The sequence shown here is derived from an EMBL/GenBank/DDBJ whole genome shotgun (WGS) entry which is preliminary data.</text>
</comment>
<evidence type="ECO:0000256" key="2">
    <source>
        <dbReference type="ARBA" id="ARBA00005046"/>
    </source>
</evidence>
<dbReference type="SMART" id="SM00852">
    <property type="entry name" value="MoCF_biosynth"/>
    <property type="match status" value="1"/>
</dbReference>
<dbReference type="Pfam" id="PF03453">
    <property type="entry name" value="MoeA_N"/>
    <property type="match status" value="1"/>
</dbReference>
<keyword evidence="7" id="KW-0460">Magnesium</keyword>
<dbReference type="InterPro" id="IPR036135">
    <property type="entry name" value="MoeA_linker/N_sf"/>
</dbReference>
<comment type="pathway">
    <text evidence="2 7">Cofactor biosynthesis; molybdopterin biosynthesis.</text>
</comment>
<dbReference type="Pfam" id="PF03454">
    <property type="entry name" value="MoeA_C"/>
    <property type="match status" value="1"/>
</dbReference>
<evidence type="ECO:0000256" key="4">
    <source>
        <dbReference type="ARBA" id="ARBA00022505"/>
    </source>
</evidence>
<dbReference type="GO" id="GO:0006777">
    <property type="term" value="P:Mo-molybdopterin cofactor biosynthetic process"/>
    <property type="evidence" value="ECO:0007669"/>
    <property type="project" value="UniProtKB-UniRule"/>
</dbReference>
<dbReference type="InterPro" id="IPR036425">
    <property type="entry name" value="MoaB/Mog-like_dom_sf"/>
</dbReference>
<reference evidence="9" key="2">
    <citation type="submission" date="2021-04" db="EMBL/GenBank/DDBJ databases">
        <authorList>
            <person name="Gilroy R."/>
        </authorList>
    </citation>
    <scope>NUCLEOTIDE SEQUENCE</scope>
    <source>
        <strain evidence="9">ChiHjej12B11-9195</strain>
    </source>
</reference>
<comment type="similarity">
    <text evidence="3 7">Belongs to the MoeA family.</text>
</comment>
<evidence type="ECO:0000256" key="5">
    <source>
        <dbReference type="ARBA" id="ARBA00023150"/>
    </source>
</evidence>
<dbReference type="InterPro" id="IPR005110">
    <property type="entry name" value="MoeA_linker/N"/>
</dbReference>
<accession>A0A9D2CQ33</accession>
<keyword evidence="7" id="KW-0808">Transferase</keyword>
<dbReference type="InterPro" id="IPR038987">
    <property type="entry name" value="MoeA-like"/>
</dbReference>
<dbReference type="InterPro" id="IPR005111">
    <property type="entry name" value="MoeA_C_domain_IV"/>
</dbReference>
<evidence type="ECO:0000259" key="8">
    <source>
        <dbReference type="SMART" id="SM00852"/>
    </source>
</evidence>
<dbReference type="SUPFAM" id="SSF63882">
    <property type="entry name" value="MoeA N-terminal region -like"/>
    <property type="match status" value="1"/>
</dbReference>
<dbReference type="PANTHER" id="PTHR10192">
    <property type="entry name" value="MOLYBDOPTERIN BIOSYNTHESIS PROTEIN"/>
    <property type="match status" value="1"/>
</dbReference>
<dbReference type="SUPFAM" id="SSF63867">
    <property type="entry name" value="MoeA C-terminal domain-like"/>
    <property type="match status" value="1"/>
</dbReference>
<dbReference type="SUPFAM" id="SSF53218">
    <property type="entry name" value="Molybdenum cofactor biosynthesis proteins"/>
    <property type="match status" value="1"/>
</dbReference>
<sequence>MTLPTEPPTESLAHLLPTGSRLQPQAYASCVRDLVAATVARTPYSLPLGEAAGCQLAEPLYALAPQPSFANSQMDGYALTSVAARAAQRVFRVGQDVPAGATGAGLPVSDTLVYPVMTGAPLPEGYTTVVPVERTSPVAGETGAAGFVAEGGQVEIPPVTPGAFVRAVGEDVAAGQLLAEDGSRLTPALIGALAAQGIASVPVYRPLRVLVVTGGDEVAGAGRVPAAGQIFDANGPVLAALLRQEGCTTDHLSIGDSVEGFCMALQGALTRWVPDLIVTSGGISHGKYEVVRLGLAALATAPAGGGRVRASWFGHVAQQPGGPQGLALFEAPDGRVLPVLCLPGNPVSTLISYHLLLRPALAHLAGEGGADAYGQLVLDAPIMAPDGKTQYRRARLTRQARADGSVLTLLTPAAATGSHLLLQAACADALVELEPGRTYRGGELVRYIAL</sequence>
<dbReference type="EMBL" id="DXCN01000062">
    <property type="protein sequence ID" value="HIY95669.1"/>
    <property type="molecule type" value="Genomic_DNA"/>
</dbReference>
<comment type="catalytic activity">
    <reaction evidence="6">
        <text>adenylyl-molybdopterin + molybdate = Mo-molybdopterin + AMP + H(+)</text>
        <dbReference type="Rhea" id="RHEA:35047"/>
        <dbReference type="ChEBI" id="CHEBI:15378"/>
        <dbReference type="ChEBI" id="CHEBI:36264"/>
        <dbReference type="ChEBI" id="CHEBI:62727"/>
        <dbReference type="ChEBI" id="CHEBI:71302"/>
        <dbReference type="ChEBI" id="CHEBI:456215"/>
        <dbReference type="EC" id="2.10.1.1"/>
    </reaction>
</comment>
<dbReference type="GO" id="GO:0005829">
    <property type="term" value="C:cytosol"/>
    <property type="evidence" value="ECO:0007669"/>
    <property type="project" value="TreeGrafter"/>
</dbReference>
<dbReference type="GO" id="GO:0061599">
    <property type="term" value="F:molybdopterin molybdotransferase activity"/>
    <property type="evidence" value="ECO:0007669"/>
    <property type="project" value="UniProtKB-UniRule"/>
</dbReference>
<dbReference type="CDD" id="cd00887">
    <property type="entry name" value="MoeA"/>
    <property type="match status" value="1"/>
</dbReference>
<keyword evidence="4 7" id="KW-0500">Molybdenum</keyword>
<protein>
    <recommendedName>
        <fullName evidence="7">Molybdopterin molybdenumtransferase</fullName>
        <ecNumber evidence="7">2.10.1.1</ecNumber>
    </recommendedName>
</protein>
<dbReference type="Proteomes" id="UP000824134">
    <property type="component" value="Unassembled WGS sequence"/>
</dbReference>
<evidence type="ECO:0000256" key="3">
    <source>
        <dbReference type="ARBA" id="ARBA00010763"/>
    </source>
</evidence>
<evidence type="ECO:0000256" key="1">
    <source>
        <dbReference type="ARBA" id="ARBA00002901"/>
    </source>
</evidence>
<dbReference type="Gene3D" id="3.90.105.10">
    <property type="entry name" value="Molybdopterin biosynthesis moea protein, domain 2"/>
    <property type="match status" value="1"/>
</dbReference>
<dbReference type="PANTHER" id="PTHR10192:SF5">
    <property type="entry name" value="GEPHYRIN"/>
    <property type="match status" value="1"/>
</dbReference>
<keyword evidence="7" id="KW-0479">Metal-binding</keyword>
<dbReference type="Gene3D" id="3.40.980.10">
    <property type="entry name" value="MoaB/Mog-like domain"/>
    <property type="match status" value="1"/>
</dbReference>
<dbReference type="InterPro" id="IPR001453">
    <property type="entry name" value="MoaB/Mog_dom"/>
</dbReference>
<dbReference type="GO" id="GO:0046872">
    <property type="term" value="F:metal ion binding"/>
    <property type="evidence" value="ECO:0007669"/>
    <property type="project" value="UniProtKB-UniRule"/>
</dbReference>
<evidence type="ECO:0000313" key="9">
    <source>
        <dbReference type="EMBL" id="HIY95669.1"/>
    </source>
</evidence>
<evidence type="ECO:0000256" key="6">
    <source>
        <dbReference type="ARBA" id="ARBA00047317"/>
    </source>
</evidence>
<evidence type="ECO:0000256" key="7">
    <source>
        <dbReference type="RuleBase" id="RU365090"/>
    </source>
</evidence>
<dbReference type="AlphaFoldDB" id="A0A9D2CQ33"/>
<dbReference type="Gene3D" id="2.170.190.11">
    <property type="entry name" value="Molybdopterin biosynthesis moea protein, domain 3"/>
    <property type="match status" value="1"/>
</dbReference>
<dbReference type="Gene3D" id="2.40.340.10">
    <property type="entry name" value="MoeA, C-terminal, domain IV"/>
    <property type="match status" value="1"/>
</dbReference>
<dbReference type="Pfam" id="PF00994">
    <property type="entry name" value="MoCF_biosynth"/>
    <property type="match status" value="1"/>
</dbReference>
<gene>
    <name evidence="9" type="ORF">H9821_08445</name>
</gene>
<name>A0A9D2CQ33_9MICC</name>
<organism evidence="9 10">
    <name type="scientific">Candidatus Rothia avicola</name>
    <dbReference type="NCBI Taxonomy" id="2840478"/>
    <lineage>
        <taxon>Bacteria</taxon>
        <taxon>Bacillati</taxon>
        <taxon>Actinomycetota</taxon>
        <taxon>Actinomycetes</taxon>
        <taxon>Micrococcales</taxon>
        <taxon>Micrococcaceae</taxon>
        <taxon>Rothia</taxon>
    </lineage>
</organism>
<keyword evidence="5 7" id="KW-0501">Molybdenum cofactor biosynthesis</keyword>
<feature type="domain" description="MoaB/Mog" evidence="8">
    <location>
        <begin position="210"/>
        <end position="363"/>
    </location>
</feature>
<reference evidence="9" key="1">
    <citation type="journal article" date="2021" name="PeerJ">
        <title>Extensive microbial diversity within the chicken gut microbiome revealed by metagenomics and culture.</title>
        <authorList>
            <person name="Gilroy R."/>
            <person name="Ravi A."/>
            <person name="Getino M."/>
            <person name="Pursley I."/>
            <person name="Horton D.L."/>
            <person name="Alikhan N.F."/>
            <person name="Baker D."/>
            <person name="Gharbi K."/>
            <person name="Hall N."/>
            <person name="Watson M."/>
            <person name="Adriaenssens E.M."/>
            <person name="Foster-Nyarko E."/>
            <person name="Jarju S."/>
            <person name="Secka A."/>
            <person name="Antonio M."/>
            <person name="Oren A."/>
            <person name="Chaudhuri R.R."/>
            <person name="La Ragione R."/>
            <person name="Hildebrand F."/>
            <person name="Pallen M.J."/>
        </authorList>
    </citation>
    <scope>NUCLEOTIDE SEQUENCE</scope>
    <source>
        <strain evidence="9">ChiHjej12B11-9195</strain>
    </source>
</reference>
<comment type="cofactor">
    <cofactor evidence="7">
        <name>Mg(2+)</name>
        <dbReference type="ChEBI" id="CHEBI:18420"/>
    </cofactor>
</comment>
<dbReference type="InterPro" id="IPR036688">
    <property type="entry name" value="MoeA_C_domain_IV_sf"/>
</dbReference>
<proteinExistence type="inferred from homology"/>
<dbReference type="EC" id="2.10.1.1" evidence="7"/>
<evidence type="ECO:0000313" key="10">
    <source>
        <dbReference type="Proteomes" id="UP000824134"/>
    </source>
</evidence>